<evidence type="ECO:0008006" key="4">
    <source>
        <dbReference type="Google" id="ProtNLM"/>
    </source>
</evidence>
<comment type="caution">
    <text evidence="2">The sequence shown here is derived from an EMBL/GenBank/DDBJ whole genome shotgun (WGS) entry which is preliminary data.</text>
</comment>
<organism evidence="2 3">
    <name type="scientific">Pseudonocardia spirodelae</name>
    <dbReference type="NCBI Taxonomy" id="3133431"/>
    <lineage>
        <taxon>Bacteria</taxon>
        <taxon>Bacillati</taxon>
        <taxon>Actinomycetota</taxon>
        <taxon>Actinomycetes</taxon>
        <taxon>Pseudonocardiales</taxon>
        <taxon>Pseudonocardiaceae</taxon>
        <taxon>Pseudonocardia</taxon>
    </lineage>
</organism>
<proteinExistence type="predicted"/>
<name>A0ABU8T4B1_9PSEU</name>
<protein>
    <recommendedName>
        <fullName evidence="4">META domain-containing protein</fullName>
    </recommendedName>
</protein>
<dbReference type="EMBL" id="JBBJUP010000004">
    <property type="protein sequence ID" value="MEJ8278582.1"/>
    <property type="molecule type" value="Genomic_DNA"/>
</dbReference>
<evidence type="ECO:0000256" key="1">
    <source>
        <dbReference type="SAM" id="SignalP"/>
    </source>
</evidence>
<gene>
    <name evidence="2" type="ORF">WJX68_06535</name>
</gene>
<feature type="signal peptide" evidence="1">
    <location>
        <begin position="1"/>
        <end position="25"/>
    </location>
</feature>
<feature type="chain" id="PRO_5045137704" description="META domain-containing protein" evidence="1">
    <location>
        <begin position="26"/>
        <end position="138"/>
    </location>
</feature>
<evidence type="ECO:0000313" key="3">
    <source>
        <dbReference type="Proteomes" id="UP001364211"/>
    </source>
</evidence>
<dbReference type="InterPro" id="IPR038670">
    <property type="entry name" value="HslJ-like_sf"/>
</dbReference>
<keyword evidence="1" id="KW-0732">Signal</keyword>
<reference evidence="2 3" key="1">
    <citation type="submission" date="2024-03" db="EMBL/GenBank/DDBJ databases">
        <title>Draft genome sequence of Pseudonocardia sp. DW16-2.</title>
        <authorList>
            <person name="Duangmal K."/>
        </authorList>
    </citation>
    <scope>NUCLEOTIDE SEQUENCE [LARGE SCALE GENOMIC DNA]</scope>
    <source>
        <strain evidence="2 3">DW16-2</strain>
    </source>
</reference>
<evidence type="ECO:0000313" key="2">
    <source>
        <dbReference type="EMBL" id="MEJ8278582.1"/>
    </source>
</evidence>
<keyword evidence="3" id="KW-1185">Reference proteome</keyword>
<dbReference type="RefSeq" id="WP_340287016.1">
    <property type="nucleotide sequence ID" value="NZ_JBBJUP010000004.1"/>
</dbReference>
<sequence>MRARILLLAAVALLCAGCGGDPQSAATGPRAAAAADLTGVRWLPADGAAGGRAYAEFAPDGTWTGSDGCNGQGGTWSLDADGTFTATANPSTLIGCENVPVAQWVSSAVRVAVDGGDLLLQRTSAPAGAVGAARLVRG</sequence>
<accession>A0ABU8T4B1</accession>
<dbReference type="Proteomes" id="UP001364211">
    <property type="component" value="Unassembled WGS sequence"/>
</dbReference>
<dbReference type="Gene3D" id="2.40.128.270">
    <property type="match status" value="1"/>
</dbReference>